<dbReference type="InterPro" id="IPR000917">
    <property type="entry name" value="Sulfatase_N"/>
</dbReference>
<dbReference type="PANTHER" id="PTHR30443">
    <property type="entry name" value="INNER MEMBRANE PROTEIN"/>
    <property type="match status" value="1"/>
</dbReference>
<dbReference type="PANTHER" id="PTHR30443:SF0">
    <property type="entry name" value="PHOSPHOETHANOLAMINE TRANSFERASE EPTA"/>
    <property type="match status" value="1"/>
</dbReference>
<keyword evidence="1" id="KW-0812">Transmembrane</keyword>
<feature type="transmembrane region" description="Helical" evidence="1">
    <location>
        <begin position="12"/>
        <end position="33"/>
    </location>
</feature>
<protein>
    <submittedName>
        <fullName evidence="3">Sulfatase-like hydrolase/transferase</fullName>
    </submittedName>
</protein>
<keyword evidence="4" id="KW-1185">Reference proteome</keyword>
<dbReference type="Proteomes" id="UP000571701">
    <property type="component" value="Unassembled WGS sequence"/>
</dbReference>
<dbReference type="Pfam" id="PF00884">
    <property type="entry name" value="Sulfatase"/>
    <property type="match status" value="1"/>
</dbReference>
<organism evidence="3 4">
    <name type="scientific">Vibrio marinisediminis</name>
    <dbReference type="NCBI Taxonomy" id="2758441"/>
    <lineage>
        <taxon>Bacteria</taxon>
        <taxon>Pseudomonadati</taxon>
        <taxon>Pseudomonadota</taxon>
        <taxon>Gammaproteobacteria</taxon>
        <taxon>Vibrionales</taxon>
        <taxon>Vibrionaceae</taxon>
        <taxon>Vibrio</taxon>
    </lineage>
</organism>
<evidence type="ECO:0000313" key="4">
    <source>
        <dbReference type="Proteomes" id="UP000571701"/>
    </source>
</evidence>
<keyword evidence="1" id="KW-0472">Membrane</keyword>
<feature type="transmembrane region" description="Helical" evidence="1">
    <location>
        <begin position="69"/>
        <end position="93"/>
    </location>
</feature>
<accession>A0A7W2FNI6</accession>
<feature type="domain" description="Sulfatase N-terminal" evidence="2">
    <location>
        <begin position="227"/>
        <end position="448"/>
    </location>
</feature>
<dbReference type="AlphaFoldDB" id="A0A7W2FNI6"/>
<evidence type="ECO:0000256" key="1">
    <source>
        <dbReference type="SAM" id="Phobius"/>
    </source>
</evidence>
<evidence type="ECO:0000259" key="2">
    <source>
        <dbReference type="Pfam" id="PF00884"/>
    </source>
</evidence>
<reference evidence="3 4" key="1">
    <citation type="submission" date="2020-07" db="EMBL/GenBank/DDBJ databases">
        <title>Vibrio marinisediminis sp. nov., isolated from marine sediment.</title>
        <authorList>
            <person name="Ji X."/>
        </authorList>
    </citation>
    <scope>NUCLEOTIDE SEQUENCE [LARGE SCALE GENOMIC DNA]</scope>
    <source>
        <strain evidence="3 4">404</strain>
    </source>
</reference>
<feature type="transmembrane region" description="Helical" evidence="1">
    <location>
        <begin position="45"/>
        <end position="62"/>
    </location>
</feature>
<dbReference type="SUPFAM" id="SSF53649">
    <property type="entry name" value="Alkaline phosphatase-like"/>
    <property type="match status" value="1"/>
</dbReference>
<dbReference type="EMBL" id="JACFYF010000001">
    <property type="protein sequence ID" value="MBA5761357.1"/>
    <property type="molecule type" value="Genomic_DNA"/>
</dbReference>
<keyword evidence="3" id="KW-0378">Hydrolase</keyword>
<dbReference type="GO" id="GO:0016787">
    <property type="term" value="F:hydrolase activity"/>
    <property type="evidence" value="ECO:0007669"/>
    <property type="project" value="UniProtKB-KW"/>
</dbReference>
<evidence type="ECO:0000313" key="3">
    <source>
        <dbReference type="EMBL" id="MBA5761357.1"/>
    </source>
</evidence>
<keyword evidence="1" id="KW-1133">Transmembrane helix</keyword>
<dbReference type="InterPro" id="IPR017850">
    <property type="entry name" value="Alkaline_phosphatase_core_sf"/>
</dbReference>
<feature type="transmembrane region" description="Helical" evidence="1">
    <location>
        <begin position="150"/>
        <end position="167"/>
    </location>
</feature>
<dbReference type="InterPro" id="IPR040423">
    <property type="entry name" value="PEA_transferase"/>
</dbReference>
<dbReference type="Gene3D" id="3.40.720.10">
    <property type="entry name" value="Alkaline Phosphatase, subunit A"/>
    <property type="match status" value="1"/>
</dbReference>
<dbReference type="GO" id="GO:0009244">
    <property type="term" value="P:lipopolysaccharide core region biosynthetic process"/>
    <property type="evidence" value="ECO:0007669"/>
    <property type="project" value="TreeGrafter"/>
</dbReference>
<gene>
    <name evidence="3" type="ORF">H2O73_03285</name>
</gene>
<keyword evidence="3" id="KW-0808">Transferase</keyword>
<dbReference type="GO" id="GO:0005886">
    <property type="term" value="C:plasma membrane"/>
    <property type="evidence" value="ECO:0007669"/>
    <property type="project" value="UniProtKB-SubCell"/>
</dbReference>
<proteinExistence type="predicted"/>
<comment type="caution">
    <text evidence="3">The sequence shown here is derived from an EMBL/GenBank/DDBJ whole genome shotgun (WGS) entry which is preliminary data.</text>
</comment>
<feature type="transmembrane region" description="Helical" evidence="1">
    <location>
        <begin position="113"/>
        <end position="138"/>
    </location>
</feature>
<dbReference type="RefSeq" id="WP_182106475.1">
    <property type="nucleotide sequence ID" value="NZ_JACFYF010000001.1"/>
</dbReference>
<dbReference type="GO" id="GO:0016776">
    <property type="term" value="F:phosphotransferase activity, phosphate group as acceptor"/>
    <property type="evidence" value="ECO:0007669"/>
    <property type="project" value="TreeGrafter"/>
</dbReference>
<sequence length="540" mass="60913">MLLKVKSFFFENKIIAISIFLFSFLITTSEILIRDYYGIAQLPNVIVPFFYNLLLGVILLTASSSIVALIYVIFIVTIFAIQYSNIGYFGYWISPMDIWLLFEKMTEVVQAGVSVISHSYVVLAMIFLVSSSTILMLVLRRILHNKYKSVSVIGLVVLLFYPVKMTIDKDVELGRLPKISHSVVKTSIYTMGYFVGHTFPEEVLGLSSVPSVKRDEPIKLRDPISDNIILLMGESLSSSFMSVYGFQKPTTPWLEQQKQQGKGFFSEGFSGGLFTDVSVPYFFNMIEKPNALQQISSGDTNIFRLAKEQGYETYFYSSQMSSGLALVSSLGTSWIDHYADAESITGDRNKAVDDSQLITWLKEVNTGSKKFIVLNPSGSHEPYILRSPQEMKVFGQDSIQNEYYNSVYYTDYLIRELQRETSLFPGSWTFILTSDHGQNITGRTAGKGSFDFVSNYLVPIYIDSNSEEVMHLTRSRLGSCNISFQVQLSSLVAEFIGYENEFTSCDQGFVSGKRRTGNSGYMQLTKETDGSGYNSKMIFH</sequence>
<name>A0A7W2FNI6_9VIBR</name>